<reference evidence="4" key="1">
    <citation type="submission" date="2020-04" db="EMBL/GenBank/DDBJ databases">
        <title>Genome Assembly and Annotation of Botryosphaeria dothidea sdau 11-99, a Latent Pathogen of Apple Fruit Ring Rot in China.</title>
        <authorList>
            <person name="Yu C."/>
            <person name="Diao Y."/>
            <person name="Lu Q."/>
            <person name="Zhao J."/>
            <person name="Cui S."/>
            <person name="Peng C."/>
            <person name="He B."/>
            <person name="Liu H."/>
        </authorList>
    </citation>
    <scope>NUCLEOTIDE SEQUENCE [LARGE SCALE GENOMIC DNA]</scope>
    <source>
        <strain evidence="4">Sdau11-99</strain>
    </source>
</reference>
<evidence type="ECO:0000313" key="5">
    <source>
        <dbReference type="Proteomes" id="UP000572817"/>
    </source>
</evidence>
<name>A0A8H4IU03_9PEZI</name>
<proteinExistence type="predicted"/>
<dbReference type="Proteomes" id="UP000572817">
    <property type="component" value="Unassembled WGS sequence"/>
</dbReference>
<evidence type="ECO:0000256" key="2">
    <source>
        <dbReference type="ARBA" id="ARBA00023239"/>
    </source>
</evidence>
<feature type="region of interest" description="Disordered" evidence="3">
    <location>
        <begin position="427"/>
        <end position="461"/>
    </location>
</feature>
<sequence>MSTRLPTATDEEVGFQPAPARLAPGISLPGKQLRTGGDYLSVTPDVPRADEPPTGVPNRFNPIIILLTGWLAQVAPGGLQQAVESARKKLPEFMDKVPIRNEGGFIKFANDLLKWVPHENFEGRNIYEVLGLFYFILDQPPLIDLQTKISPDQIGQDLTWLSSWLVVYAQLVGLHMDAPTSLTHASLQSFKDSPSYRYGEALVPDRGFRTFNEFFSRHLKPGMRPISAPLEDTVIVYPADCTYSNADSPNAFAVQAGGVVDIKGVQWSISGLLQGSAYAGAFDDGIWMHAFLNTFNYHRQHAPVAGTVLEAINIQGAAYLEVDTKGDLIRQLAPPEGQEPEVEDAPGYQFLQTRGLVVIDNPVVGKVAVLPIGMAQVSSVRLSVQEGDILCKGDEISTFAFGGSDIICVFQRQAGLTVDDLVPSPKGTYSRYGTTLAQAKPKRGQNDGSEDGGTRNGGDHA</sequence>
<dbReference type="PANTHER" id="PTHR10067">
    <property type="entry name" value="PHOSPHATIDYLSERINE DECARBOXYLASE"/>
    <property type="match status" value="1"/>
</dbReference>
<dbReference type="OrthoDB" id="5973539at2759"/>
<keyword evidence="1" id="KW-0210">Decarboxylase</keyword>
<evidence type="ECO:0000256" key="3">
    <source>
        <dbReference type="SAM" id="MobiDB-lite"/>
    </source>
</evidence>
<keyword evidence="2" id="KW-0456">Lyase</keyword>
<evidence type="ECO:0000256" key="1">
    <source>
        <dbReference type="ARBA" id="ARBA00022793"/>
    </source>
</evidence>
<organism evidence="4 5">
    <name type="scientific">Botryosphaeria dothidea</name>
    <dbReference type="NCBI Taxonomy" id="55169"/>
    <lineage>
        <taxon>Eukaryota</taxon>
        <taxon>Fungi</taxon>
        <taxon>Dikarya</taxon>
        <taxon>Ascomycota</taxon>
        <taxon>Pezizomycotina</taxon>
        <taxon>Dothideomycetes</taxon>
        <taxon>Dothideomycetes incertae sedis</taxon>
        <taxon>Botryosphaeriales</taxon>
        <taxon>Botryosphaeriaceae</taxon>
        <taxon>Botryosphaeria</taxon>
    </lineage>
</organism>
<dbReference type="InterPro" id="IPR003817">
    <property type="entry name" value="PS_Dcarbxylase"/>
</dbReference>
<dbReference type="GO" id="GO:0004609">
    <property type="term" value="F:phosphatidylserine decarboxylase activity"/>
    <property type="evidence" value="ECO:0007669"/>
    <property type="project" value="InterPro"/>
</dbReference>
<dbReference type="GO" id="GO:0008654">
    <property type="term" value="P:phospholipid biosynthetic process"/>
    <property type="evidence" value="ECO:0007669"/>
    <property type="project" value="InterPro"/>
</dbReference>
<accession>A0A8H4IU03</accession>
<dbReference type="Pfam" id="PF02666">
    <property type="entry name" value="PS_Dcarbxylase"/>
    <property type="match status" value="1"/>
</dbReference>
<keyword evidence="5" id="KW-1185">Reference proteome</keyword>
<protein>
    <submittedName>
        <fullName evidence="4">Phosphatidylserine decarboxylase</fullName>
    </submittedName>
</protein>
<dbReference type="EMBL" id="WWBZ02000033">
    <property type="protein sequence ID" value="KAF4306278.1"/>
    <property type="molecule type" value="Genomic_DNA"/>
</dbReference>
<evidence type="ECO:0000313" key="4">
    <source>
        <dbReference type="EMBL" id="KAF4306278.1"/>
    </source>
</evidence>
<gene>
    <name evidence="4" type="ORF">GTA08_BOTSDO05087</name>
</gene>
<dbReference type="PANTHER" id="PTHR10067:SF13">
    <property type="entry name" value="PHOSPHATIDYLSERINE DECARBOXYLASE"/>
    <property type="match status" value="1"/>
</dbReference>
<comment type="caution">
    <text evidence="4">The sequence shown here is derived from an EMBL/GenBank/DDBJ whole genome shotgun (WGS) entry which is preliminary data.</text>
</comment>
<dbReference type="AlphaFoldDB" id="A0A8H4IU03"/>